<dbReference type="Proteomes" id="UP001055117">
    <property type="component" value="Unassembled WGS sequence"/>
</dbReference>
<dbReference type="EMBL" id="BPQG01000006">
    <property type="protein sequence ID" value="GJD42723.1"/>
    <property type="molecule type" value="Genomic_DNA"/>
</dbReference>
<dbReference type="RefSeq" id="WP_147751319.1">
    <property type="nucleotide sequence ID" value="NZ_BPQG01000006.1"/>
</dbReference>
<protein>
    <submittedName>
        <fullName evidence="2">Uncharacterized protein</fullName>
    </submittedName>
</protein>
<reference evidence="2 3" key="1">
    <citation type="journal article" date="2021" name="Front. Microbiol.">
        <title>Comprehensive Comparative Genomics and Phenotyping of Methylobacterium Species.</title>
        <authorList>
            <person name="Alessa O."/>
            <person name="Ogura Y."/>
            <person name="Fujitani Y."/>
            <person name="Takami H."/>
            <person name="Hayashi T."/>
            <person name="Sahin N."/>
            <person name="Tani A."/>
        </authorList>
    </citation>
    <scope>NUCLEOTIDE SEQUENCE [LARGE SCALE GENOMIC DNA]</scope>
    <source>
        <strain evidence="2 3">DSM 23679</strain>
    </source>
</reference>
<organism evidence="2 3">
    <name type="scientific">Methylobacterium cerastii</name>
    <dbReference type="NCBI Taxonomy" id="932741"/>
    <lineage>
        <taxon>Bacteria</taxon>
        <taxon>Pseudomonadati</taxon>
        <taxon>Pseudomonadota</taxon>
        <taxon>Alphaproteobacteria</taxon>
        <taxon>Hyphomicrobiales</taxon>
        <taxon>Methylobacteriaceae</taxon>
        <taxon>Methylobacterium</taxon>
    </lineage>
</organism>
<evidence type="ECO:0000313" key="2">
    <source>
        <dbReference type="EMBL" id="GJD42723.1"/>
    </source>
</evidence>
<sequence length="73" mass="7792">MARTPETGDSSVVSMAEYDKRAKRIAGNTGAIAEDLKKSRQATSLRLIETAERKASTPRLTLVESGDEPAGAE</sequence>
<accession>A0ABQ4QBX5</accession>
<comment type="caution">
    <text evidence="2">The sequence shown here is derived from an EMBL/GenBank/DDBJ whole genome shotgun (WGS) entry which is preliminary data.</text>
</comment>
<proteinExistence type="predicted"/>
<keyword evidence="3" id="KW-1185">Reference proteome</keyword>
<gene>
    <name evidence="2" type="ORF">AFCDBAGC_0562</name>
</gene>
<feature type="region of interest" description="Disordered" evidence="1">
    <location>
        <begin position="49"/>
        <end position="73"/>
    </location>
</feature>
<evidence type="ECO:0000256" key="1">
    <source>
        <dbReference type="SAM" id="MobiDB-lite"/>
    </source>
</evidence>
<evidence type="ECO:0000313" key="3">
    <source>
        <dbReference type="Proteomes" id="UP001055117"/>
    </source>
</evidence>
<name>A0ABQ4QBX5_9HYPH</name>